<organism evidence="1 2">
    <name type="scientific">Novosphingobium pentaromativorans</name>
    <dbReference type="NCBI Taxonomy" id="205844"/>
    <lineage>
        <taxon>Bacteria</taxon>
        <taxon>Pseudomonadati</taxon>
        <taxon>Pseudomonadota</taxon>
        <taxon>Alphaproteobacteria</taxon>
        <taxon>Sphingomonadales</taxon>
        <taxon>Sphingomonadaceae</taxon>
        <taxon>Novosphingobium</taxon>
    </lineage>
</organism>
<dbReference type="EMBL" id="QFPX01000020">
    <property type="protein sequence ID" value="PZQ52738.1"/>
    <property type="molecule type" value="Genomic_DNA"/>
</dbReference>
<proteinExistence type="predicted"/>
<dbReference type="AlphaFoldDB" id="A0A2W5NJP1"/>
<reference evidence="1 2" key="1">
    <citation type="submission" date="2017-08" db="EMBL/GenBank/DDBJ databases">
        <title>Infants hospitalized years apart are colonized by the same room-sourced microbial strains.</title>
        <authorList>
            <person name="Brooks B."/>
            <person name="Olm M.R."/>
            <person name="Firek B.A."/>
            <person name="Baker R."/>
            <person name="Thomas B.C."/>
            <person name="Morowitz M.J."/>
            <person name="Banfield J.F."/>
        </authorList>
    </citation>
    <scope>NUCLEOTIDE SEQUENCE [LARGE SCALE GENOMIC DNA]</scope>
    <source>
        <strain evidence="1">S2_005_002_R2_33</strain>
    </source>
</reference>
<dbReference type="Proteomes" id="UP000249082">
    <property type="component" value="Unassembled WGS sequence"/>
</dbReference>
<gene>
    <name evidence="1" type="ORF">DI555_18660</name>
</gene>
<evidence type="ECO:0000313" key="2">
    <source>
        <dbReference type="Proteomes" id="UP000249082"/>
    </source>
</evidence>
<name>A0A2W5NJP1_9SPHN</name>
<protein>
    <submittedName>
        <fullName evidence="1">Uncharacterized protein</fullName>
    </submittedName>
</protein>
<evidence type="ECO:0000313" key="1">
    <source>
        <dbReference type="EMBL" id="PZQ52738.1"/>
    </source>
</evidence>
<comment type="caution">
    <text evidence="1">The sequence shown here is derived from an EMBL/GenBank/DDBJ whole genome shotgun (WGS) entry which is preliminary data.</text>
</comment>
<accession>A0A2W5NJP1</accession>
<sequence>MTGIGGQTLHANLASSHPVILNLFSFAGLRLRIHLAEQAAVDGQKWILNQVQDDAGREHKGSLGKILPDKVLKARAKRPTCCIATSPCAGLCP</sequence>